<name>A0A7W5DVM8_9BACT</name>
<evidence type="ECO:0000313" key="1">
    <source>
        <dbReference type="EMBL" id="MBB3205379.1"/>
    </source>
</evidence>
<comment type="caution">
    <text evidence="1">The sequence shown here is derived from an EMBL/GenBank/DDBJ whole genome shotgun (WGS) entry which is preliminary data.</text>
</comment>
<evidence type="ECO:0000313" key="2">
    <source>
        <dbReference type="Proteomes" id="UP000536179"/>
    </source>
</evidence>
<dbReference type="Proteomes" id="UP000536179">
    <property type="component" value="Unassembled WGS sequence"/>
</dbReference>
<protein>
    <submittedName>
        <fullName evidence="1">Uncharacterized protein</fullName>
    </submittedName>
</protein>
<gene>
    <name evidence="1" type="ORF">FHS27_001179</name>
</gene>
<sequence>MLKALILFGLVGFVVGVEYNLCGFGLWRF</sequence>
<organism evidence="1 2">
    <name type="scientific">Aporhodopirellula rubra</name>
    <dbReference type="NCBI Taxonomy" id="980271"/>
    <lineage>
        <taxon>Bacteria</taxon>
        <taxon>Pseudomonadati</taxon>
        <taxon>Planctomycetota</taxon>
        <taxon>Planctomycetia</taxon>
        <taxon>Pirellulales</taxon>
        <taxon>Pirellulaceae</taxon>
        <taxon>Aporhodopirellula</taxon>
    </lineage>
</organism>
<accession>A0A7W5DVM8</accession>
<keyword evidence="2" id="KW-1185">Reference proteome</keyword>
<dbReference type="EMBL" id="JACHXU010000003">
    <property type="protein sequence ID" value="MBB3205379.1"/>
    <property type="molecule type" value="Genomic_DNA"/>
</dbReference>
<dbReference type="AlphaFoldDB" id="A0A7W5DVM8"/>
<proteinExistence type="predicted"/>
<reference evidence="1 2" key="1">
    <citation type="submission" date="2020-08" db="EMBL/GenBank/DDBJ databases">
        <title>Genomic Encyclopedia of Type Strains, Phase III (KMG-III): the genomes of soil and plant-associated and newly described type strains.</title>
        <authorList>
            <person name="Whitman W."/>
        </authorList>
    </citation>
    <scope>NUCLEOTIDE SEQUENCE [LARGE SCALE GENOMIC DNA]</scope>
    <source>
        <strain evidence="1 2">CECT 8075</strain>
    </source>
</reference>